<proteinExistence type="predicted"/>
<name>A0A5B8U2F9_9ACTN</name>
<reference evidence="1 2" key="1">
    <citation type="journal article" date="2018" name="J. Microbiol.">
        <title>Baekduia soli gen. nov., sp. nov., a novel bacterium isolated from the soil of Baekdu Mountain and proposal of a novel family name, Baekduiaceae fam. nov.</title>
        <authorList>
            <person name="An D.S."/>
            <person name="Siddiqi M.Z."/>
            <person name="Kim K.H."/>
            <person name="Yu H.S."/>
            <person name="Im W.T."/>
        </authorList>
    </citation>
    <scope>NUCLEOTIDE SEQUENCE [LARGE SCALE GENOMIC DNA]</scope>
    <source>
        <strain evidence="1 2">BR7-21</strain>
    </source>
</reference>
<dbReference type="Proteomes" id="UP000321805">
    <property type="component" value="Chromosome"/>
</dbReference>
<dbReference type="AlphaFoldDB" id="A0A5B8U2F9"/>
<dbReference type="SUPFAM" id="SSF48239">
    <property type="entry name" value="Terpenoid cyclases/Protein prenyltransferases"/>
    <property type="match status" value="1"/>
</dbReference>
<dbReference type="RefSeq" id="WP_146917226.1">
    <property type="nucleotide sequence ID" value="NZ_CP042430.1"/>
</dbReference>
<sequence length="289" mass="30613">MTIDLAGARRFVRSHGRLLERRRMDHLLGGAPATGVLSALAAYRNADGGIGALEPDLRTDTSQPSAVMYALEILTELGPVDDGGLASGALDWLQTVTAPDGSVTFVLPTAADAPHAPWWTPQDAPPASLLMTAGIAAVALRVAPAHPWIGPATAWCWERLGTLPATEPYTLRAVVDLLDAVPDRARADAELDVLADRLPDDGVLRVAAGVEGETLRALDIAPHPGHAGRRLFGDALIGRELDALAGAQAHDGGWTFSWPDWNPAGGHEWRGIVTVKALRTLRAYGRLDP</sequence>
<gene>
    <name evidence="1" type="ORF">FSW04_05790</name>
</gene>
<protein>
    <submittedName>
        <fullName evidence="1">Uncharacterized protein</fullName>
    </submittedName>
</protein>
<evidence type="ECO:0000313" key="2">
    <source>
        <dbReference type="Proteomes" id="UP000321805"/>
    </source>
</evidence>
<dbReference type="EMBL" id="CP042430">
    <property type="protein sequence ID" value="QEC47148.1"/>
    <property type="molecule type" value="Genomic_DNA"/>
</dbReference>
<keyword evidence="2" id="KW-1185">Reference proteome</keyword>
<dbReference type="OrthoDB" id="3286086at2"/>
<accession>A0A5B8U2F9</accession>
<organism evidence="1 2">
    <name type="scientific">Baekduia soli</name>
    <dbReference type="NCBI Taxonomy" id="496014"/>
    <lineage>
        <taxon>Bacteria</taxon>
        <taxon>Bacillati</taxon>
        <taxon>Actinomycetota</taxon>
        <taxon>Thermoleophilia</taxon>
        <taxon>Solirubrobacterales</taxon>
        <taxon>Baekduiaceae</taxon>
        <taxon>Baekduia</taxon>
    </lineage>
</organism>
<dbReference type="InterPro" id="IPR008930">
    <property type="entry name" value="Terpenoid_cyclase/PrenylTrfase"/>
</dbReference>
<evidence type="ECO:0000313" key="1">
    <source>
        <dbReference type="EMBL" id="QEC47148.1"/>
    </source>
</evidence>
<dbReference type="KEGG" id="bsol:FSW04_05790"/>